<evidence type="ECO:0000313" key="12">
    <source>
        <dbReference type="EMBL" id="GGP04744.1"/>
    </source>
</evidence>
<reference evidence="12" key="2">
    <citation type="submission" date="2020-09" db="EMBL/GenBank/DDBJ databases">
        <authorList>
            <person name="Sun Q."/>
            <person name="Zhou Y."/>
        </authorList>
    </citation>
    <scope>NUCLEOTIDE SEQUENCE</scope>
    <source>
        <strain evidence="12">CGMCC 4.7430</strain>
    </source>
</reference>
<name>A0A918E3C4_9ACTN</name>
<evidence type="ECO:0000256" key="10">
    <source>
        <dbReference type="ARBA" id="ARBA00031323"/>
    </source>
</evidence>
<dbReference type="PANTHER" id="PTHR11579">
    <property type="entry name" value="PROTEIN-L-ISOASPARTATE O-METHYLTRANSFERASE"/>
    <property type="match status" value="1"/>
</dbReference>
<dbReference type="AlphaFoldDB" id="A0A918E3C4"/>
<organism evidence="12 13">
    <name type="scientific">Nonomuraea glycinis</name>
    <dbReference type="NCBI Taxonomy" id="2047744"/>
    <lineage>
        <taxon>Bacteria</taxon>
        <taxon>Bacillati</taxon>
        <taxon>Actinomycetota</taxon>
        <taxon>Actinomycetes</taxon>
        <taxon>Streptosporangiales</taxon>
        <taxon>Streptosporangiaceae</taxon>
        <taxon>Nonomuraea</taxon>
    </lineage>
</organism>
<dbReference type="GO" id="GO:0032259">
    <property type="term" value="P:methylation"/>
    <property type="evidence" value="ECO:0007669"/>
    <property type="project" value="UniProtKB-KW"/>
</dbReference>
<dbReference type="EMBL" id="BMNK01000003">
    <property type="protein sequence ID" value="GGP04744.1"/>
    <property type="molecule type" value="Genomic_DNA"/>
</dbReference>
<dbReference type="InterPro" id="IPR000682">
    <property type="entry name" value="PCMT"/>
</dbReference>
<dbReference type="GO" id="GO:0005737">
    <property type="term" value="C:cytoplasm"/>
    <property type="evidence" value="ECO:0007669"/>
    <property type="project" value="UniProtKB-SubCell"/>
</dbReference>
<keyword evidence="8" id="KW-0949">S-adenosyl-L-methionine</keyword>
<evidence type="ECO:0000256" key="9">
    <source>
        <dbReference type="ARBA" id="ARBA00030757"/>
    </source>
</evidence>
<dbReference type="InterPro" id="IPR029063">
    <property type="entry name" value="SAM-dependent_MTases_sf"/>
</dbReference>
<dbReference type="GO" id="GO:0004719">
    <property type="term" value="F:protein-L-isoaspartate (D-aspartate) O-methyltransferase activity"/>
    <property type="evidence" value="ECO:0007669"/>
    <property type="project" value="UniProtKB-EC"/>
</dbReference>
<evidence type="ECO:0000256" key="7">
    <source>
        <dbReference type="ARBA" id="ARBA00022679"/>
    </source>
</evidence>
<comment type="similarity">
    <text evidence="2">Belongs to the methyltransferase superfamily. L-isoaspartyl/D-aspartyl protein methyltransferase family.</text>
</comment>
<keyword evidence="7" id="KW-0808">Transferase</keyword>
<dbReference type="PANTHER" id="PTHR11579:SF0">
    <property type="entry name" value="PROTEIN-L-ISOASPARTATE(D-ASPARTATE) O-METHYLTRANSFERASE"/>
    <property type="match status" value="1"/>
</dbReference>
<evidence type="ECO:0000256" key="1">
    <source>
        <dbReference type="ARBA" id="ARBA00004496"/>
    </source>
</evidence>
<gene>
    <name evidence="12" type="ORF">GCM10012278_21150</name>
</gene>
<dbReference type="Pfam" id="PF01135">
    <property type="entry name" value="PCMT"/>
    <property type="match status" value="1"/>
</dbReference>
<comment type="caution">
    <text evidence="12">The sequence shown here is derived from an EMBL/GenBank/DDBJ whole genome shotgun (WGS) entry which is preliminary data.</text>
</comment>
<keyword evidence="6 12" id="KW-0489">Methyltransferase</keyword>
<evidence type="ECO:0000256" key="3">
    <source>
        <dbReference type="ARBA" id="ARBA00011890"/>
    </source>
</evidence>
<evidence type="ECO:0000256" key="8">
    <source>
        <dbReference type="ARBA" id="ARBA00022691"/>
    </source>
</evidence>
<keyword evidence="13" id="KW-1185">Reference proteome</keyword>
<sequence length="384" mass="41635">MSTTPEHLREELAALLAREGALTDPGWGRAVEAVPRERFLGEAVFDRDESMAGDHWHSLRRSHLPEEEWWEMAYADETWVTQVDGIPAEAAGTTVVGAPTSSSTMPSMVVMMLERAGISDGDKVLEIGTGTGYSTALMCERLGDGQVTSVEYDRHAALRARLALEDSGYAPTLVAGDGLAGYDKNAEYDRLIATCSVRYIPLAWMEQVRDGGTITAPLSGWMPGDAMAHLTLADDGTASGRFLPDDFAFMPARPHARPPRSSYVIGLGTERESRIDPGILDDHTGRFVAQLGAPSAEKLGFGDEIILLDVATGSQATTRRDPKGAGWLVRQHGPLKLWHAVEDAVLTWQYAGSPHQADFGLTVTREGQRVWLGDPDGPSWNLPA</sequence>
<dbReference type="CDD" id="cd02440">
    <property type="entry name" value="AdoMet_MTases"/>
    <property type="match status" value="1"/>
</dbReference>
<dbReference type="RefSeq" id="WP_189138350.1">
    <property type="nucleotide sequence ID" value="NZ_BMNK01000003.1"/>
</dbReference>
<dbReference type="Proteomes" id="UP000660745">
    <property type="component" value="Unassembled WGS sequence"/>
</dbReference>
<proteinExistence type="inferred from homology"/>
<evidence type="ECO:0000256" key="6">
    <source>
        <dbReference type="ARBA" id="ARBA00022603"/>
    </source>
</evidence>
<evidence type="ECO:0000256" key="5">
    <source>
        <dbReference type="ARBA" id="ARBA00022490"/>
    </source>
</evidence>
<comment type="subcellular location">
    <subcellularLocation>
        <location evidence="1">Cytoplasm</location>
    </subcellularLocation>
</comment>
<evidence type="ECO:0000256" key="4">
    <source>
        <dbReference type="ARBA" id="ARBA00013346"/>
    </source>
</evidence>
<evidence type="ECO:0000256" key="2">
    <source>
        <dbReference type="ARBA" id="ARBA00005369"/>
    </source>
</evidence>
<accession>A0A918E3C4</accession>
<dbReference type="SUPFAM" id="SSF53335">
    <property type="entry name" value="S-adenosyl-L-methionine-dependent methyltransferases"/>
    <property type="match status" value="1"/>
</dbReference>
<dbReference type="NCBIfam" id="TIGR04188">
    <property type="entry name" value="methyltr_grsp"/>
    <property type="match status" value="1"/>
</dbReference>
<protein>
    <recommendedName>
        <fullName evidence="4">Protein-L-isoaspartate O-methyltransferase</fullName>
        <ecNumber evidence="3">2.1.1.77</ecNumber>
    </recommendedName>
    <alternativeName>
        <fullName evidence="11">L-isoaspartyl protein carboxyl methyltransferase</fullName>
    </alternativeName>
    <alternativeName>
        <fullName evidence="9">Protein L-isoaspartyl methyltransferase</fullName>
    </alternativeName>
    <alternativeName>
        <fullName evidence="10">Protein-beta-aspartate methyltransferase</fullName>
    </alternativeName>
</protein>
<keyword evidence="5" id="KW-0963">Cytoplasm</keyword>
<evidence type="ECO:0000256" key="11">
    <source>
        <dbReference type="ARBA" id="ARBA00031350"/>
    </source>
</evidence>
<dbReference type="EC" id="2.1.1.77" evidence="3"/>
<dbReference type="InterPro" id="IPR026448">
    <property type="entry name" value="Methyltr_grasp"/>
</dbReference>
<dbReference type="Gene3D" id="3.40.50.150">
    <property type="entry name" value="Vaccinia Virus protein VP39"/>
    <property type="match status" value="1"/>
</dbReference>
<reference evidence="12" key="1">
    <citation type="journal article" date="2014" name="Int. J. Syst. Evol. Microbiol.">
        <title>Complete genome sequence of Corynebacterium casei LMG S-19264T (=DSM 44701T), isolated from a smear-ripened cheese.</title>
        <authorList>
            <consortium name="US DOE Joint Genome Institute (JGI-PGF)"/>
            <person name="Walter F."/>
            <person name="Albersmeier A."/>
            <person name="Kalinowski J."/>
            <person name="Ruckert C."/>
        </authorList>
    </citation>
    <scope>NUCLEOTIDE SEQUENCE</scope>
    <source>
        <strain evidence="12">CGMCC 4.7430</strain>
    </source>
</reference>
<evidence type="ECO:0000313" key="13">
    <source>
        <dbReference type="Proteomes" id="UP000660745"/>
    </source>
</evidence>